<accession>A0A835LLC3</accession>
<dbReference type="GO" id="GO:0016301">
    <property type="term" value="F:kinase activity"/>
    <property type="evidence" value="ECO:0007669"/>
    <property type="project" value="TreeGrafter"/>
</dbReference>
<dbReference type="InterPro" id="IPR032872">
    <property type="entry name" value="WAK_assoc_C"/>
</dbReference>
<gene>
    <name evidence="5" type="ORF">IFM89_001804</name>
</gene>
<comment type="caution">
    <text evidence="5">The sequence shown here is derived from an EMBL/GenBank/DDBJ whole genome shotgun (WGS) entry which is preliminary data.</text>
</comment>
<dbReference type="Pfam" id="PF14380">
    <property type="entry name" value="WAK_assoc"/>
    <property type="match status" value="1"/>
</dbReference>
<organism evidence="5 6">
    <name type="scientific">Coptis chinensis</name>
    <dbReference type="NCBI Taxonomy" id="261450"/>
    <lineage>
        <taxon>Eukaryota</taxon>
        <taxon>Viridiplantae</taxon>
        <taxon>Streptophyta</taxon>
        <taxon>Embryophyta</taxon>
        <taxon>Tracheophyta</taxon>
        <taxon>Spermatophyta</taxon>
        <taxon>Magnoliopsida</taxon>
        <taxon>Ranunculales</taxon>
        <taxon>Ranunculaceae</taxon>
        <taxon>Coptidoideae</taxon>
        <taxon>Coptis</taxon>
    </lineage>
</organism>
<dbReference type="PANTHER" id="PTHR46008:SF2">
    <property type="entry name" value="LEAF RUST 10 DISEASE-RESISTANCE LOCUS RECEPTOR-LIKE PROTEIN KINASE-LIKE 1.4"/>
    <property type="match status" value="1"/>
</dbReference>
<sequence length="325" mass="37007">MDIQNTYIKYKIITNITNEVYAKRSLRLVDNSLFGCGPIIPPFIGSRPSYEEEKGGLIGEIKFSSDYRTGTFFNCTKEPADKDTLARMIRSPCLECGETSNLCYFYDGYFPHVDSCIPFRVAIPVSIYANLSGVRNLRRVLQQGYEVQWNEDKTCDLCMKNDVGRCGYLNQEQKISGWEYCFCRDGIHKGTCSRKLIDHDATAGKDDITKPHKHKIGLIEQGIRIAGAAFIFLRTSYISYKRMHKKQNRFRSTDDQALRYLEGVSGIAPASIETFLHNNTLGKPTIFSYKQLKKYTNNFTQKTGQGGFELVQSIKANFPMTCHCC</sequence>
<keyword evidence="2" id="KW-0067">ATP-binding</keyword>
<dbReference type="PANTHER" id="PTHR46008">
    <property type="entry name" value="LEAF RUST 10 DISEASE-RESISTANCE LOCUS RECEPTOR-LIKE PROTEIN KINASE-LIKE 1.4"/>
    <property type="match status" value="1"/>
</dbReference>
<evidence type="ECO:0000313" key="5">
    <source>
        <dbReference type="EMBL" id="KAF9599858.1"/>
    </source>
</evidence>
<dbReference type="EMBL" id="JADFTS010000006">
    <property type="protein sequence ID" value="KAF9599858.1"/>
    <property type="molecule type" value="Genomic_DNA"/>
</dbReference>
<feature type="domain" description="Wall-associated receptor kinase C-terminal" evidence="4">
    <location>
        <begin position="121"/>
        <end position="186"/>
    </location>
</feature>
<evidence type="ECO:0000256" key="2">
    <source>
        <dbReference type="ARBA" id="ARBA00022840"/>
    </source>
</evidence>
<dbReference type="AlphaFoldDB" id="A0A835LLC3"/>
<keyword evidence="1" id="KW-0547">Nucleotide-binding</keyword>
<evidence type="ECO:0000313" key="6">
    <source>
        <dbReference type="Proteomes" id="UP000631114"/>
    </source>
</evidence>
<keyword evidence="6" id="KW-1185">Reference proteome</keyword>
<name>A0A835LLC3_9MAGN</name>
<keyword evidence="3" id="KW-0325">Glycoprotein</keyword>
<protein>
    <recommendedName>
        <fullName evidence="4">Wall-associated receptor kinase C-terminal domain-containing protein</fullName>
    </recommendedName>
</protein>
<dbReference type="OrthoDB" id="1928907at2759"/>
<evidence type="ECO:0000256" key="1">
    <source>
        <dbReference type="ARBA" id="ARBA00022741"/>
    </source>
</evidence>
<dbReference type="GO" id="GO:0005524">
    <property type="term" value="F:ATP binding"/>
    <property type="evidence" value="ECO:0007669"/>
    <property type="project" value="UniProtKB-KW"/>
</dbReference>
<evidence type="ECO:0000256" key="3">
    <source>
        <dbReference type="ARBA" id="ARBA00023180"/>
    </source>
</evidence>
<dbReference type="Proteomes" id="UP000631114">
    <property type="component" value="Unassembled WGS sequence"/>
</dbReference>
<proteinExistence type="predicted"/>
<evidence type="ECO:0000259" key="4">
    <source>
        <dbReference type="Pfam" id="PF14380"/>
    </source>
</evidence>
<reference evidence="5 6" key="1">
    <citation type="submission" date="2020-10" db="EMBL/GenBank/DDBJ databases">
        <title>The Coptis chinensis genome and diversification of protoberbering-type alkaloids.</title>
        <authorList>
            <person name="Wang B."/>
            <person name="Shu S."/>
            <person name="Song C."/>
            <person name="Liu Y."/>
        </authorList>
    </citation>
    <scope>NUCLEOTIDE SEQUENCE [LARGE SCALE GENOMIC DNA]</scope>
    <source>
        <strain evidence="5">HL-2020</strain>
        <tissue evidence="5">Leaf</tissue>
    </source>
</reference>